<dbReference type="EMBL" id="WMIA01000002">
    <property type="protein sequence ID" value="MTF37968.1"/>
    <property type="molecule type" value="Genomic_DNA"/>
</dbReference>
<gene>
    <name evidence="2" type="ORF">GGC33_03400</name>
</gene>
<dbReference type="AlphaFoldDB" id="A0A844GT51"/>
<reference evidence="2 3" key="1">
    <citation type="submission" date="2019-11" db="EMBL/GenBank/DDBJ databases">
        <title>Isolation of a new High Light Tolerant Cyanobacteria.</title>
        <authorList>
            <person name="Dobson Z."/>
            <person name="Vaughn N."/>
            <person name="Vaughn M."/>
            <person name="Fromme P."/>
            <person name="Mazor Y."/>
        </authorList>
    </citation>
    <scope>NUCLEOTIDE SEQUENCE [LARGE SCALE GENOMIC DNA]</scope>
    <source>
        <strain evidence="2 3">0216</strain>
    </source>
</reference>
<organism evidence="2 3">
    <name type="scientific">Cyanobacterium aponinum 0216</name>
    <dbReference type="NCBI Taxonomy" id="2676140"/>
    <lineage>
        <taxon>Bacteria</taxon>
        <taxon>Bacillati</taxon>
        <taxon>Cyanobacteriota</taxon>
        <taxon>Cyanophyceae</taxon>
        <taxon>Oscillatoriophycideae</taxon>
        <taxon>Chroococcales</taxon>
        <taxon>Geminocystaceae</taxon>
        <taxon>Cyanobacterium</taxon>
    </lineage>
</organism>
<evidence type="ECO:0000256" key="1">
    <source>
        <dbReference type="SAM" id="Coils"/>
    </source>
</evidence>
<comment type="caution">
    <text evidence="2">The sequence shown here is derived from an EMBL/GenBank/DDBJ whole genome shotgun (WGS) entry which is preliminary data.</text>
</comment>
<protein>
    <submittedName>
        <fullName evidence="2">Uncharacterized protein</fullName>
    </submittedName>
</protein>
<dbReference type="Gene3D" id="1.10.1220.170">
    <property type="match status" value="1"/>
</dbReference>
<dbReference type="RefSeq" id="WP_155082823.1">
    <property type="nucleotide sequence ID" value="NZ_WMIA01000002.1"/>
</dbReference>
<evidence type="ECO:0000313" key="3">
    <source>
        <dbReference type="Proteomes" id="UP000437131"/>
    </source>
</evidence>
<feature type="coiled-coil region" evidence="1">
    <location>
        <begin position="42"/>
        <end position="76"/>
    </location>
</feature>
<proteinExistence type="predicted"/>
<sequence length="76" mass="8933">MQSIYRLKANELNDSFLEGLKTTFKDKDIEIIVSEVDETEYLFRSEANKERLLQAVENVKQRKNLVEVNLDDLENV</sequence>
<accession>A0A844GT51</accession>
<dbReference type="Proteomes" id="UP000437131">
    <property type="component" value="Unassembled WGS sequence"/>
</dbReference>
<evidence type="ECO:0000313" key="2">
    <source>
        <dbReference type="EMBL" id="MTF37968.1"/>
    </source>
</evidence>
<keyword evidence="1" id="KW-0175">Coiled coil</keyword>
<name>A0A844GT51_9CHRO</name>